<feature type="transmembrane region" description="Helical" evidence="10">
    <location>
        <begin position="61"/>
        <end position="85"/>
    </location>
</feature>
<evidence type="ECO:0000256" key="5">
    <source>
        <dbReference type="ARBA" id="ARBA00022692"/>
    </source>
</evidence>
<dbReference type="RefSeq" id="WP_009201599.1">
    <property type="nucleotide sequence ID" value="NZ_ACJX03000001.1"/>
</dbReference>
<evidence type="ECO:0000256" key="10">
    <source>
        <dbReference type="SAM" id="Phobius"/>
    </source>
</evidence>
<keyword evidence="12" id="KW-1185">Reference proteome</keyword>
<dbReference type="OrthoDB" id="2085at2"/>
<dbReference type="EMBL" id="ACJX03000001">
    <property type="protein sequence ID" value="KRT35697.1"/>
    <property type="molecule type" value="Genomic_DNA"/>
</dbReference>
<dbReference type="GO" id="GO:0015190">
    <property type="term" value="F:L-leucine transmembrane transporter activity"/>
    <property type="evidence" value="ECO:0007669"/>
    <property type="project" value="TreeGrafter"/>
</dbReference>
<feature type="transmembrane region" description="Helical" evidence="10">
    <location>
        <begin position="230"/>
        <end position="259"/>
    </location>
</feature>
<gene>
    <name evidence="11" type="ORF">HMPREF1705_02942</name>
</gene>
<feature type="transmembrane region" description="Helical" evidence="10">
    <location>
        <begin position="6"/>
        <end position="29"/>
    </location>
</feature>
<keyword evidence="7 10" id="KW-1133">Transmembrane helix</keyword>
<evidence type="ECO:0000256" key="1">
    <source>
        <dbReference type="ARBA" id="ARBA00004651"/>
    </source>
</evidence>
<sequence length="297" mass="32485">MSYQMFIQHFLNAVTLGSLYALIAIGYSMVYGILRLINFAHGEIFMLGAYFVFWGTTLLHLPWLVAVPTAIAVTALCGVLVDRCAYRPLRDAPRISALISAIGVSFFLQNFAIVVFSAIPRPVYRPGWLVTPILIQGVHFLPLTLVVPFISFVLMLVVLYIVYKTKPGLAMRAISKDIETSRLMGVSVDQIVAITFMIGSALAAASGIMWSLRYPQVHPMMGMIPGFKAFIAAVVGGIGSIQGAVIGGMLLGFIEIMIVAFFPNLSGFKDAFAFVLLIFLLLLRPTGIMGERLEEKV</sequence>
<feature type="transmembrane region" description="Helical" evidence="10">
    <location>
        <begin position="36"/>
        <end position="55"/>
    </location>
</feature>
<dbReference type="Proteomes" id="UP000005273">
    <property type="component" value="Unassembled WGS sequence"/>
</dbReference>
<keyword evidence="2" id="KW-0813">Transport</keyword>
<evidence type="ECO:0000313" key="12">
    <source>
        <dbReference type="Proteomes" id="UP000005273"/>
    </source>
</evidence>
<dbReference type="CDD" id="cd06582">
    <property type="entry name" value="TM_PBP1_LivH_like"/>
    <property type="match status" value="1"/>
</dbReference>
<dbReference type="GO" id="GO:0005886">
    <property type="term" value="C:plasma membrane"/>
    <property type="evidence" value="ECO:0007669"/>
    <property type="project" value="UniProtKB-SubCell"/>
</dbReference>
<comment type="caution">
    <text evidence="11">The sequence shown here is derived from an EMBL/GenBank/DDBJ whole genome shotgun (WGS) entry which is preliminary data.</text>
</comment>
<comment type="similarity">
    <text evidence="9">Belongs to the binding-protein-dependent transport system permease family. LivHM subfamily.</text>
</comment>
<evidence type="ECO:0000256" key="7">
    <source>
        <dbReference type="ARBA" id="ARBA00022989"/>
    </source>
</evidence>
<dbReference type="PANTHER" id="PTHR11795:SF371">
    <property type="entry name" value="HIGH-AFFINITY BRANCHED-CHAIN AMINO ACID TRANSPORT SYSTEM PERMEASE PROTEIN LIVH"/>
    <property type="match status" value="1"/>
</dbReference>
<comment type="subcellular location">
    <subcellularLocation>
        <location evidence="1">Cell membrane</location>
        <topology evidence="1">Multi-pass membrane protein</topology>
    </subcellularLocation>
</comment>
<dbReference type="GO" id="GO:0015188">
    <property type="term" value="F:L-isoleucine transmembrane transporter activity"/>
    <property type="evidence" value="ECO:0007669"/>
    <property type="project" value="TreeGrafter"/>
</dbReference>
<dbReference type="AlphaFoldDB" id="A0A0T5XBK9"/>
<dbReference type="GO" id="GO:0015808">
    <property type="term" value="P:L-alanine transport"/>
    <property type="evidence" value="ECO:0007669"/>
    <property type="project" value="TreeGrafter"/>
</dbReference>
<feature type="transmembrane region" description="Helical" evidence="10">
    <location>
        <begin position="183"/>
        <end position="210"/>
    </location>
</feature>
<dbReference type="InterPro" id="IPR001851">
    <property type="entry name" value="ABC_transp_permease"/>
</dbReference>
<dbReference type="Pfam" id="PF02653">
    <property type="entry name" value="BPD_transp_2"/>
    <property type="match status" value="1"/>
</dbReference>
<dbReference type="GO" id="GO:0042941">
    <property type="term" value="P:D-alanine transmembrane transport"/>
    <property type="evidence" value="ECO:0007669"/>
    <property type="project" value="TreeGrafter"/>
</dbReference>
<name>A0A0T5XBK9_9BACT</name>
<keyword evidence="8 10" id="KW-0472">Membrane</keyword>
<evidence type="ECO:0000313" key="11">
    <source>
        <dbReference type="EMBL" id="KRT35697.1"/>
    </source>
</evidence>
<organism evidence="11 12">
    <name type="scientific">Acetomicrobium hydrogeniformans ATCC BAA-1850</name>
    <dbReference type="NCBI Taxonomy" id="592015"/>
    <lineage>
        <taxon>Bacteria</taxon>
        <taxon>Thermotogati</taxon>
        <taxon>Synergistota</taxon>
        <taxon>Synergistia</taxon>
        <taxon>Synergistales</taxon>
        <taxon>Acetomicrobiaceae</taxon>
        <taxon>Acetomicrobium</taxon>
    </lineage>
</organism>
<evidence type="ECO:0000256" key="2">
    <source>
        <dbReference type="ARBA" id="ARBA00022448"/>
    </source>
</evidence>
<dbReference type="PANTHER" id="PTHR11795">
    <property type="entry name" value="BRANCHED-CHAIN AMINO ACID TRANSPORT SYSTEM PERMEASE PROTEIN LIVH"/>
    <property type="match status" value="1"/>
</dbReference>
<evidence type="ECO:0000256" key="3">
    <source>
        <dbReference type="ARBA" id="ARBA00022475"/>
    </source>
</evidence>
<dbReference type="InterPro" id="IPR052157">
    <property type="entry name" value="BCAA_transport_permease"/>
</dbReference>
<evidence type="ECO:0000256" key="8">
    <source>
        <dbReference type="ARBA" id="ARBA00023136"/>
    </source>
</evidence>
<dbReference type="eggNOG" id="COG0559">
    <property type="taxonomic scope" value="Bacteria"/>
</dbReference>
<dbReference type="GO" id="GO:0005304">
    <property type="term" value="F:L-valine transmembrane transporter activity"/>
    <property type="evidence" value="ECO:0007669"/>
    <property type="project" value="TreeGrafter"/>
</dbReference>
<protein>
    <submittedName>
        <fullName evidence="11">Putative high-affinity branched-chain amino acid ABC transporter, permease protein LivH</fullName>
    </submittedName>
</protein>
<reference evidence="12" key="1">
    <citation type="submission" date="2012-09" db="EMBL/GenBank/DDBJ databases">
        <authorList>
            <person name="Weinstock G."/>
            <person name="Sodergren E."/>
            <person name="Clifton S."/>
            <person name="Fulton L."/>
            <person name="Fulton B."/>
            <person name="Courtney L."/>
            <person name="Fronick C."/>
            <person name="Harrison M."/>
            <person name="Strong C."/>
            <person name="Farmer C."/>
            <person name="Delehaunty K."/>
            <person name="Markovic C."/>
            <person name="Hall O."/>
            <person name="Minx P."/>
            <person name="Tomlinson C."/>
            <person name="Mitreva M."/>
            <person name="Nelson J."/>
            <person name="Hou S."/>
            <person name="Wollam A."/>
            <person name="Pepin K.H."/>
            <person name="Johnson M."/>
            <person name="Bhonagiri V."/>
            <person name="Nash W.E."/>
            <person name="Suruliraj S."/>
            <person name="Warren W."/>
            <person name="Chinwalla A."/>
            <person name="Mardis E.R."/>
            <person name="Wilson R.K."/>
        </authorList>
    </citation>
    <scope>NUCLEOTIDE SEQUENCE [LARGE SCALE GENOMIC DNA]</scope>
    <source>
        <strain evidence="12">OS1</strain>
    </source>
</reference>
<keyword evidence="5 10" id="KW-0812">Transmembrane</keyword>
<evidence type="ECO:0000256" key="9">
    <source>
        <dbReference type="ARBA" id="ARBA00037998"/>
    </source>
</evidence>
<feature type="transmembrane region" description="Helical" evidence="10">
    <location>
        <begin position="139"/>
        <end position="163"/>
    </location>
</feature>
<keyword evidence="3" id="KW-1003">Cell membrane</keyword>
<feature type="transmembrane region" description="Helical" evidence="10">
    <location>
        <begin position="97"/>
        <end position="119"/>
    </location>
</feature>
<keyword evidence="6" id="KW-0029">Amino-acid transport</keyword>
<dbReference type="GO" id="GO:1903806">
    <property type="term" value="P:L-isoleucine import across plasma membrane"/>
    <property type="evidence" value="ECO:0007669"/>
    <property type="project" value="TreeGrafter"/>
</dbReference>
<keyword evidence="4" id="KW-0997">Cell inner membrane</keyword>
<evidence type="ECO:0000256" key="4">
    <source>
        <dbReference type="ARBA" id="ARBA00022519"/>
    </source>
</evidence>
<evidence type="ECO:0000256" key="6">
    <source>
        <dbReference type="ARBA" id="ARBA00022970"/>
    </source>
</evidence>
<proteinExistence type="inferred from homology"/>
<dbReference type="STRING" id="592015.HMPREF1705_02942"/>
<feature type="transmembrane region" description="Helical" evidence="10">
    <location>
        <begin position="271"/>
        <end position="290"/>
    </location>
</feature>
<dbReference type="GO" id="GO:0015192">
    <property type="term" value="F:L-phenylalanine transmembrane transporter activity"/>
    <property type="evidence" value="ECO:0007669"/>
    <property type="project" value="TreeGrafter"/>
</dbReference>
<accession>A0A0T5XBK9</accession>